<dbReference type="AlphaFoldDB" id="F0T0S8"/>
<dbReference type="Proteomes" id="UP000007488">
    <property type="component" value="Chromosome"/>
</dbReference>
<sequence length="572" mass="65663">MNVNSQFSFFPPQPDNPSDRDRHRLLYDALSQKGWPEDDQQILRIMAPPQEITNYAEPGKFKGLRVGVIGGGLAGLAAAFELRKLGFDITIYDALADRVGGRVYTYYFDQEKTLYHEFGPMRIPVAHETVWHYLNLFQLPTRPFIQYNPNGYVYLRKIRVRNDRDGSQVRKYIYPRYDLHAWEREMSWQDLLYLGTDSHLLTASPEERAEILQVKPSYLSKTLRWNARTNLKMMESAALSQEAISLSANFVPLLYGNLYHSFIDFIQEDYPADLSYLYEIPGGFVQLPNAFYSSFLSPNPYEQTQGIAPECLGRVIYQAGHWVNGISFHACEHKVQLAYQALGSGEQGEEKFDFVVCAIPFSTLRNIRIDPLFSPVKMRAIREVNYTPAQKSLLLCQERFWEKEGIVGGSSFTDLPIASIWYPSDHAQYLNHPREALSQLKSLPWQEPGVIIGSFNFNLDTTRLTNQPEEKRFEEIKREIETVHGLPPGYLNPIVTGYKTVNWNEEPTIRGAISFFSTEQKRIFSYGMKLPEYNGRIFFAGEHISAVHRWMQGALQSGMQAANDLVLSARRG</sequence>
<proteinExistence type="predicted"/>
<dbReference type="SUPFAM" id="SSF51905">
    <property type="entry name" value="FAD/NAD(P)-binding domain"/>
    <property type="match status" value="1"/>
</dbReference>
<dbReference type="Pfam" id="PF01593">
    <property type="entry name" value="Amino_oxidase"/>
    <property type="match status" value="1"/>
</dbReference>
<protein>
    <submittedName>
        <fullName evidence="3">L-amino-acid oxidase</fullName>
        <ecNumber evidence="3">1.4.3.2</ecNumber>
    </submittedName>
</protein>
<dbReference type="KEGG" id="sgy:Sgly_1921"/>
<evidence type="ECO:0000313" key="3">
    <source>
        <dbReference type="EMBL" id="ADY56217.1"/>
    </source>
</evidence>
<dbReference type="InterPro" id="IPR050281">
    <property type="entry name" value="Flavin_monoamine_oxidase"/>
</dbReference>
<keyword evidence="3" id="KW-0560">Oxidoreductase</keyword>
<dbReference type="SUPFAM" id="SSF54373">
    <property type="entry name" value="FAD-linked reductases, C-terminal domain"/>
    <property type="match status" value="1"/>
</dbReference>
<dbReference type="PANTHER" id="PTHR10742">
    <property type="entry name" value="FLAVIN MONOAMINE OXIDASE"/>
    <property type="match status" value="1"/>
</dbReference>
<feature type="region of interest" description="Disordered" evidence="1">
    <location>
        <begin position="1"/>
        <end position="21"/>
    </location>
</feature>
<accession>F0T0S8</accession>
<evidence type="ECO:0000259" key="2">
    <source>
        <dbReference type="Pfam" id="PF01593"/>
    </source>
</evidence>
<feature type="domain" description="Amine oxidase" evidence="2">
    <location>
        <begin position="73"/>
        <end position="565"/>
    </location>
</feature>
<gene>
    <name evidence="3" type="ordered locus">Sgly_1921</name>
</gene>
<dbReference type="HOGENOM" id="CLU_004498_8_3_9"/>
<dbReference type="eggNOG" id="COG1231">
    <property type="taxonomic scope" value="Bacteria"/>
</dbReference>
<dbReference type="EC" id="1.4.3.2" evidence="3"/>
<dbReference type="InterPro" id="IPR002937">
    <property type="entry name" value="Amino_oxidase"/>
</dbReference>
<dbReference type="InterPro" id="IPR036188">
    <property type="entry name" value="FAD/NAD-bd_sf"/>
</dbReference>
<dbReference type="RefSeq" id="WP_013625085.1">
    <property type="nucleotide sequence ID" value="NC_015172.1"/>
</dbReference>
<reference evidence="3 4" key="1">
    <citation type="journal article" date="2011" name="Stand. Genomic Sci.">
        <title>Complete genome sequence of Syntrophobotulus glycolicus type strain (FlGlyR).</title>
        <authorList>
            <person name="Han C."/>
            <person name="Mwirichia R."/>
            <person name="Chertkov O."/>
            <person name="Held B."/>
            <person name="Lapidus A."/>
            <person name="Nolan M."/>
            <person name="Lucas S."/>
            <person name="Hammon N."/>
            <person name="Deshpande S."/>
            <person name="Cheng J.F."/>
            <person name="Tapia R."/>
            <person name="Goodwin L."/>
            <person name="Pitluck S."/>
            <person name="Huntemann M."/>
            <person name="Liolios K."/>
            <person name="Ivanova N."/>
            <person name="Pagani I."/>
            <person name="Mavromatis K."/>
            <person name="Ovchinikova G."/>
            <person name="Pati A."/>
            <person name="Chen A."/>
            <person name="Palaniappan K."/>
            <person name="Land M."/>
            <person name="Hauser L."/>
            <person name="Brambilla E.M."/>
            <person name="Rohde M."/>
            <person name="Spring S."/>
            <person name="Sikorski J."/>
            <person name="Goker M."/>
            <person name="Woyke T."/>
            <person name="Bristow J."/>
            <person name="Eisen J.A."/>
            <person name="Markowitz V."/>
            <person name="Hugenholtz P."/>
            <person name="Kyrpides N.C."/>
            <person name="Klenk H.P."/>
            <person name="Detter J.C."/>
        </authorList>
    </citation>
    <scope>NUCLEOTIDE SEQUENCE [LARGE SCALE GENOMIC DNA]</scope>
    <source>
        <strain evidence="4">DSM 8271 / FlGlyR</strain>
    </source>
</reference>
<dbReference type="EMBL" id="CP002547">
    <property type="protein sequence ID" value="ADY56217.1"/>
    <property type="molecule type" value="Genomic_DNA"/>
</dbReference>
<evidence type="ECO:0000256" key="1">
    <source>
        <dbReference type="SAM" id="MobiDB-lite"/>
    </source>
</evidence>
<evidence type="ECO:0000313" key="4">
    <source>
        <dbReference type="Proteomes" id="UP000007488"/>
    </source>
</evidence>
<dbReference type="Gene3D" id="3.50.50.60">
    <property type="entry name" value="FAD/NAD(P)-binding domain"/>
    <property type="match status" value="1"/>
</dbReference>
<reference evidence="4" key="2">
    <citation type="submission" date="2011-02" db="EMBL/GenBank/DDBJ databases">
        <title>The complete genome of Syntrophobotulus glycolicus DSM 8271.</title>
        <authorList>
            <person name="Lucas S."/>
            <person name="Copeland A."/>
            <person name="Lapidus A."/>
            <person name="Bruce D."/>
            <person name="Goodwin L."/>
            <person name="Pitluck S."/>
            <person name="Kyrpides N."/>
            <person name="Mavromatis K."/>
            <person name="Pagani I."/>
            <person name="Ivanova N."/>
            <person name="Mikhailova N."/>
            <person name="Chertkov O."/>
            <person name="Held B."/>
            <person name="Detter J.C."/>
            <person name="Tapia R."/>
            <person name="Han C."/>
            <person name="Land M."/>
            <person name="Hauser L."/>
            <person name="Markowitz V."/>
            <person name="Cheng J.-F."/>
            <person name="Hugenholtz P."/>
            <person name="Woyke T."/>
            <person name="Wu D."/>
            <person name="Spring S."/>
            <person name="Schroeder M."/>
            <person name="Brambilla E."/>
            <person name="Klenk H.-P."/>
            <person name="Eisen J.A."/>
        </authorList>
    </citation>
    <scope>NUCLEOTIDE SEQUENCE [LARGE SCALE GENOMIC DNA]</scope>
    <source>
        <strain evidence="4">DSM 8271 / FlGlyR</strain>
    </source>
</reference>
<dbReference type="Gene3D" id="3.90.660.10">
    <property type="match status" value="1"/>
</dbReference>
<dbReference type="STRING" id="645991.Sgly_1921"/>
<dbReference type="GO" id="GO:0001716">
    <property type="term" value="F:L-amino-acid oxidase activity"/>
    <property type="evidence" value="ECO:0007669"/>
    <property type="project" value="UniProtKB-EC"/>
</dbReference>
<organism evidence="3 4">
    <name type="scientific">Syntrophobotulus glycolicus (strain DSM 8271 / FlGlyR)</name>
    <dbReference type="NCBI Taxonomy" id="645991"/>
    <lineage>
        <taxon>Bacteria</taxon>
        <taxon>Bacillati</taxon>
        <taxon>Bacillota</taxon>
        <taxon>Clostridia</taxon>
        <taxon>Eubacteriales</taxon>
        <taxon>Desulfitobacteriaceae</taxon>
        <taxon>Syntrophobotulus</taxon>
    </lineage>
</organism>
<name>F0T0S8_SYNGF</name>
<dbReference type="PANTHER" id="PTHR10742:SF410">
    <property type="entry name" value="LYSINE-SPECIFIC HISTONE DEMETHYLASE 2"/>
    <property type="match status" value="1"/>
</dbReference>
<keyword evidence="4" id="KW-1185">Reference proteome</keyword>
<dbReference type="Gene3D" id="1.20.1440.240">
    <property type="match status" value="1"/>
</dbReference>